<comment type="caution">
    <text evidence="2">The sequence shown here is derived from an EMBL/GenBank/DDBJ whole genome shotgun (WGS) entry which is preliminary data.</text>
</comment>
<accession>A0A1Y1QTI7</accession>
<reference evidence="2 3" key="1">
    <citation type="submission" date="2017-01" db="EMBL/GenBank/DDBJ databases">
        <title>Novel large sulfur bacteria in the metagenomes of groundwater-fed chemosynthetic microbial mats in the Lake Huron basin.</title>
        <authorList>
            <person name="Sharrar A.M."/>
            <person name="Flood B.E."/>
            <person name="Bailey J.V."/>
            <person name="Jones D.S."/>
            <person name="Biddanda B."/>
            <person name="Ruberg S.A."/>
            <person name="Marcus D.N."/>
            <person name="Dick G.J."/>
        </authorList>
    </citation>
    <scope>NUCLEOTIDE SEQUENCE [LARGE SCALE GENOMIC DNA]</scope>
    <source>
        <strain evidence="2">A8</strain>
    </source>
</reference>
<dbReference type="AlphaFoldDB" id="A0A1Y1QTI7"/>
<gene>
    <name evidence="2" type="ORF">BWK73_11965</name>
</gene>
<dbReference type="Proteomes" id="UP000192491">
    <property type="component" value="Unassembled WGS sequence"/>
</dbReference>
<dbReference type="InterPro" id="IPR046748">
    <property type="entry name" value="HipA_2"/>
</dbReference>
<sequence>MNTPQITQIIRRTDQGATRPFVCRADDGYVYYVKGHSASTGERIREWMGTHLAQAFGETTRDLGKGYAVGSRQVQPVSELRYDDIPLIPSSTQQAILVFDYWVQNEDRTLSALGGNPNLLLNKATSELFAIDYNLILPTAFDAALFWQTHVFRDALKQPIGQAQQQVFERNMQRALSQWSQAWQQLPDDWLDENQSTGAFDDATALQRLEHAQQGAIWRDFPQ</sequence>
<feature type="domain" description="HipA-like kinase" evidence="1">
    <location>
        <begin position="6"/>
        <end position="57"/>
    </location>
</feature>
<proteinExistence type="predicted"/>
<dbReference type="EMBL" id="MTEJ01000046">
    <property type="protein sequence ID" value="OQX13492.1"/>
    <property type="molecule type" value="Genomic_DNA"/>
</dbReference>
<organism evidence="2 3">
    <name type="scientific">Thiothrix lacustris</name>
    <dbReference type="NCBI Taxonomy" id="525917"/>
    <lineage>
        <taxon>Bacteria</taxon>
        <taxon>Pseudomonadati</taxon>
        <taxon>Pseudomonadota</taxon>
        <taxon>Gammaproteobacteria</taxon>
        <taxon>Thiotrichales</taxon>
        <taxon>Thiotrichaceae</taxon>
        <taxon>Thiothrix</taxon>
    </lineage>
</organism>
<evidence type="ECO:0000259" key="1">
    <source>
        <dbReference type="Pfam" id="PF20613"/>
    </source>
</evidence>
<dbReference type="Pfam" id="PF20613">
    <property type="entry name" value="HipA_2"/>
    <property type="match status" value="2"/>
</dbReference>
<name>A0A1Y1QTI7_9GAMM</name>
<protein>
    <recommendedName>
        <fullName evidence="1">HipA-like kinase domain-containing protein</fullName>
    </recommendedName>
</protein>
<evidence type="ECO:0000313" key="2">
    <source>
        <dbReference type="EMBL" id="OQX13492.1"/>
    </source>
</evidence>
<feature type="domain" description="HipA-like kinase" evidence="1">
    <location>
        <begin position="59"/>
        <end position="220"/>
    </location>
</feature>
<evidence type="ECO:0000313" key="3">
    <source>
        <dbReference type="Proteomes" id="UP000192491"/>
    </source>
</evidence>